<evidence type="ECO:0000256" key="6">
    <source>
        <dbReference type="ARBA" id="ARBA00022989"/>
    </source>
</evidence>
<dbReference type="Pfam" id="PF03626">
    <property type="entry name" value="COX4_pro"/>
    <property type="match status" value="1"/>
</dbReference>
<dbReference type="GO" id="GO:0016682">
    <property type="term" value="F:oxidoreductase activity, acting on diphenols and related substances as donors, oxygen as acceptor"/>
    <property type="evidence" value="ECO:0007669"/>
    <property type="project" value="UniProtKB-UniRule"/>
</dbReference>
<evidence type="ECO:0000256" key="5">
    <source>
        <dbReference type="ARBA" id="ARBA00022692"/>
    </source>
</evidence>
<dbReference type="RefSeq" id="WP_042535546.1">
    <property type="nucleotide sequence ID" value="NZ_CAXOIH010000019.1"/>
</dbReference>
<name>A0A0A1MYK6_9BACI</name>
<keyword evidence="4 9" id="KW-1003">Cell membrane</keyword>
<dbReference type="PANTHER" id="PTHR36835:SF1">
    <property type="entry name" value="CYTOCHROME BO(3) UBIQUINOL OXIDASE SUBUNIT 4"/>
    <property type="match status" value="1"/>
</dbReference>
<evidence type="ECO:0000256" key="9">
    <source>
        <dbReference type="RuleBase" id="RU367153"/>
    </source>
</evidence>
<feature type="transmembrane region" description="Helical" evidence="9">
    <location>
        <begin position="12"/>
        <end position="29"/>
    </location>
</feature>
<dbReference type="InterPro" id="IPR005171">
    <property type="entry name" value="Cyt_c_oxidase_su4_prok"/>
</dbReference>
<evidence type="ECO:0000313" key="11">
    <source>
        <dbReference type="Proteomes" id="UP000040453"/>
    </source>
</evidence>
<dbReference type="AlphaFoldDB" id="A0A0A1MYK6"/>
<gene>
    <name evidence="10" type="primary">qoxD</name>
    <name evidence="10" type="ORF">BN997_04558</name>
</gene>
<evidence type="ECO:0000256" key="3">
    <source>
        <dbReference type="ARBA" id="ARBA00008079"/>
    </source>
</evidence>
<dbReference type="GO" id="GO:0015078">
    <property type="term" value="F:proton transmembrane transporter activity"/>
    <property type="evidence" value="ECO:0007669"/>
    <property type="project" value="TreeGrafter"/>
</dbReference>
<sequence>MKELFPLKQVNGYIFSLLLTVVALSVYFFDMSFAMGLTILIVTAFIQAGVQLVVFMHAGESEDKGGIYLHTIYGVAVAILTILGSLLAMIWGYMI</sequence>
<protein>
    <recommendedName>
        <fullName evidence="9">Quinol oxidase subunit 4</fullName>
        <ecNumber evidence="9">1.10.3.-</ecNumber>
    </recommendedName>
</protein>
<dbReference type="NCBIfam" id="TIGR02901">
    <property type="entry name" value="QoxD"/>
    <property type="match status" value="1"/>
</dbReference>
<organism evidence="10 11">
    <name type="scientific">Oceanobacillus oncorhynchi</name>
    <dbReference type="NCBI Taxonomy" id="545501"/>
    <lineage>
        <taxon>Bacteria</taxon>
        <taxon>Bacillati</taxon>
        <taxon>Bacillota</taxon>
        <taxon>Bacilli</taxon>
        <taxon>Bacillales</taxon>
        <taxon>Bacillaceae</taxon>
        <taxon>Oceanobacillus</taxon>
    </lineage>
</organism>
<dbReference type="OrthoDB" id="2361460at2"/>
<accession>A0A0A1MYK6</accession>
<dbReference type="GO" id="GO:0015990">
    <property type="term" value="P:electron transport coupled proton transport"/>
    <property type="evidence" value="ECO:0007669"/>
    <property type="project" value="TreeGrafter"/>
</dbReference>
<dbReference type="GO" id="GO:0005886">
    <property type="term" value="C:plasma membrane"/>
    <property type="evidence" value="ECO:0007669"/>
    <property type="project" value="UniProtKB-SubCell"/>
</dbReference>
<evidence type="ECO:0000256" key="8">
    <source>
        <dbReference type="ARBA" id="ARBA00023136"/>
    </source>
</evidence>
<dbReference type="PANTHER" id="PTHR36835">
    <property type="entry name" value="CYTOCHROME BO(3) UBIQUINOL OXIDASE SUBUNIT 4"/>
    <property type="match status" value="1"/>
</dbReference>
<comment type="function">
    <text evidence="9">Catalyzes quinol oxidation with the concomitant reduction of oxygen to water.</text>
</comment>
<dbReference type="GO" id="GO:0042773">
    <property type="term" value="P:ATP synthesis coupled electron transport"/>
    <property type="evidence" value="ECO:0007669"/>
    <property type="project" value="UniProtKB-UniRule"/>
</dbReference>
<dbReference type="Proteomes" id="UP000040453">
    <property type="component" value="Unassembled WGS sequence"/>
</dbReference>
<feature type="transmembrane region" description="Helical" evidence="9">
    <location>
        <begin position="35"/>
        <end position="55"/>
    </location>
</feature>
<dbReference type="STRING" id="545501.BN997_04558"/>
<keyword evidence="6 9" id="KW-1133">Transmembrane helix</keyword>
<evidence type="ECO:0000256" key="2">
    <source>
        <dbReference type="ARBA" id="ARBA00004651"/>
    </source>
</evidence>
<feature type="transmembrane region" description="Helical" evidence="9">
    <location>
        <begin position="67"/>
        <end position="94"/>
    </location>
</feature>
<keyword evidence="7 9" id="KW-0560">Oxidoreductase</keyword>
<keyword evidence="5 9" id="KW-0812">Transmembrane</keyword>
<dbReference type="InterPro" id="IPR050968">
    <property type="entry name" value="Cytochrome_c_oxidase_bac_sub4"/>
</dbReference>
<evidence type="ECO:0000256" key="1">
    <source>
        <dbReference type="ARBA" id="ARBA00000725"/>
    </source>
</evidence>
<keyword evidence="8 9" id="KW-0472">Membrane</keyword>
<dbReference type="EMBL" id="CDGG01000001">
    <property type="protein sequence ID" value="CEI84604.1"/>
    <property type="molecule type" value="Genomic_DNA"/>
</dbReference>
<comment type="subcellular location">
    <subcellularLocation>
        <location evidence="2 9">Cell membrane</location>
        <topology evidence="2 9">Multi-pass membrane protein</topology>
    </subcellularLocation>
</comment>
<evidence type="ECO:0000256" key="4">
    <source>
        <dbReference type="ARBA" id="ARBA00022475"/>
    </source>
</evidence>
<comment type="catalytic activity">
    <reaction evidence="1 9">
        <text>2 a quinol + O2 = 2 a quinone + 2 H2O</text>
        <dbReference type="Rhea" id="RHEA:55376"/>
        <dbReference type="ChEBI" id="CHEBI:15377"/>
        <dbReference type="ChEBI" id="CHEBI:15379"/>
        <dbReference type="ChEBI" id="CHEBI:24646"/>
        <dbReference type="ChEBI" id="CHEBI:132124"/>
    </reaction>
</comment>
<keyword evidence="11" id="KW-1185">Reference proteome</keyword>
<reference evidence="10 11" key="1">
    <citation type="submission" date="2014-11" db="EMBL/GenBank/DDBJ databases">
        <authorList>
            <person name="Urmite Genomes Urmite Genomes"/>
        </authorList>
    </citation>
    <scope>NUCLEOTIDE SEQUENCE [LARGE SCALE GENOMIC DNA]</scope>
    <source>
        <strain evidence="10 11">Oc5</strain>
    </source>
</reference>
<dbReference type="EC" id="1.10.3.-" evidence="9"/>
<evidence type="ECO:0000313" key="10">
    <source>
        <dbReference type="EMBL" id="CEI84604.1"/>
    </source>
</evidence>
<dbReference type="GO" id="GO:0009486">
    <property type="term" value="F:cytochrome bo3 ubiquinol oxidase activity"/>
    <property type="evidence" value="ECO:0007669"/>
    <property type="project" value="TreeGrafter"/>
</dbReference>
<dbReference type="InterPro" id="IPR014250">
    <property type="entry name" value="QoxD"/>
</dbReference>
<dbReference type="GO" id="GO:0019646">
    <property type="term" value="P:aerobic electron transport chain"/>
    <property type="evidence" value="ECO:0007669"/>
    <property type="project" value="TreeGrafter"/>
</dbReference>
<dbReference type="GO" id="GO:0009319">
    <property type="term" value="C:cytochrome o ubiquinol oxidase complex"/>
    <property type="evidence" value="ECO:0007669"/>
    <property type="project" value="TreeGrafter"/>
</dbReference>
<evidence type="ECO:0000256" key="7">
    <source>
        <dbReference type="ARBA" id="ARBA00023002"/>
    </source>
</evidence>
<comment type="similarity">
    <text evidence="3 9">Belongs to the cytochrome c oxidase bacterial subunit 4 family.</text>
</comment>
<proteinExistence type="inferred from homology"/>